<evidence type="ECO:0000256" key="1">
    <source>
        <dbReference type="SAM" id="SignalP"/>
    </source>
</evidence>
<name>A0ABV0YEM7_9TELE</name>
<dbReference type="EMBL" id="JAHRIP010029936">
    <property type="protein sequence ID" value="MEQ2292192.1"/>
    <property type="molecule type" value="Genomic_DNA"/>
</dbReference>
<dbReference type="Proteomes" id="UP001469553">
    <property type="component" value="Unassembled WGS sequence"/>
</dbReference>
<keyword evidence="1" id="KW-0732">Signal</keyword>
<organism evidence="2 3">
    <name type="scientific">Ameca splendens</name>
    <dbReference type="NCBI Taxonomy" id="208324"/>
    <lineage>
        <taxon>Eukaryota</taxon>
        <taxon>Metazoa</taxon>
        <taxon>Chordata</taxon>
        <taxon>Craniata</taxon>
        <taxon>Vertebrata</taxon>
        <taxon>Euteleostomi</taxon>
        <taxon>Actinopterygii</taxon>
        <taxon>Neopterygii</taxon>
        <taxon>Teleostei</taxon>
        <taxon>Neoteleostei</taxon>
        <taxon>Acanthomorphata</taxon>
        <taxon>Ovalentaria</taxon>
        <taxon>Atherinomorphae</taxon>
        <taxon>Cyprinodontiformes</taxon>
        <taxon>Goodeidae</taxon>
        <taxon>Ameca</taxon>
    </lineage>
</organism>
<keyword evidence="3" id="KW-1185">Reference proteome</keyword>
<comment type="caution">
    <text evidence="2">The sequence shown here is derived from an EMBL/GenBank/DDBJ whole genome shotgun (WGS) entry which is preliminary data.</text>
</comment>
<feature type="signal peptide" evidence="1">
    <location>
        <begin position="1"/>
        <end position="19"/>
    </location>
</feature>
<evidence type="ECO:0000313" key="3">
    <source>
        <dbReference type="Proteomes" id="UP001469553"/>
    </source>
</evidence>
<gene>
    <name evidence="2" type="ORF">AMECASPLE_020553</name>
</gene>
<sequence>MIFILLANVTSELLLKGLCFLPYMVGWSSRLEVIPFKEPRNARQFTSLNSSYNTTMTTTLHREKGRVISVKGKSRGYLICLMEVGLMWLLMQNNPLMLKGVDCGLFTRLHIVTDMLVHHAEKKTTFQEIKKAVFLEQFYQITGINISQRIKSCIKLI</sequence>
<protein>
    <submittedName>
        <fullName evidence="2">Uncharacterized protein</fullName>
    </submittedName>
</protein>
<proteinExistence type="predicted"/>
<accession>A0ABV0YEM7</accession>
<reference evidence="2 3" key="1">
    <citation type="submission" date="2021-06" db="EMBL/GenBank/DDBJ databases">
        <authorList>
            <person name="Palmer J.M."/>
        </authorList>
    </citation>
    <scope>NUCLEOTIDE SEQUENCE [LARGE SCALE GENOMIC DNA]</scope>
    <source>
        <strain evidence="2 3">AS_MEX2019</strain>
        <tissue evidence="2">Muscle</tissue>
    </source>
</reference>
<evidence type="ECO:0000313" key="2">
    <source>
        <dbReference type="EMBL" id="MEQ2292192.1"/>
    </source>
</evidence>
<feature type="chain" id="PRO_5046631930" evidence="1">
    <location>
        <begin position="20"/>
        <end position="157"/>
    </location>
</feature>